<evidence type="ECO:0000313" key="2">
    <source>
        <dbReference type="EMBL" id="MPM14530.1"/>
    </source>
</evidence>
<evidence type="ECO:0000256" key="1">
    <source>
        <dbReference type="SAM" id="Phobius"/>
    </source>
</evidence>
<dbReference type="EMBL" id="VSSQ01002295">
    <property type="protein sequence ID" value="MPM14530.1"/>
    <property type="molecule type" value="Genomic_DNA"/>
</dbReference>
<name>A0A644XE77_9ZZZZ</name>
<comment type="caution">
    <text evidence="2">The sequence shown here is derived from an EMBL/GenBank/DDBJ whole genome shotgun (WGS) entry which is preliminary data.</text>
</comment>
<protein>
    <submittedName>
        <fullName evidence="2">Uncharacterized protein</fullName>
    </submittedName>
</protein>
<feature type="transmembrane region" description="Helical" evidence="1">
    <location>
        <begin position="138"/>
        <end position="154"/>
    </location>
</feature>
<feature type="transmembrane region" description="Helical" evidence="1">
    <location>
        <begin position="33"/>
        <end position="50"/>
    </location>
</feature>
<proteinExistence type="predicted"/>
<keyword evidence="1" id="KW-0472">Membrane</keyword>
<feature type="transmembrane region" description="Helical" evidence="1">
    <location>
        <begin position="112"/>
        <end position="132"/>
    </location>
</feature>
<accession>A0A644XE77</accession>
<feature type="transmembrane region" description="Helical" evidence="1">
    <location>
        <begin position="57"/>
        <end position="77"/>
    </location>
</feature>
<gene>
    <name evidence="2" type="ORF">SDC9_60894</name>
</gene>
<sequence>MSESTPPSIGNTDIEQIKSQLKEDSKFKNAIGWFYWIGGLSFINSILALVKSTFSFIFGLGITQLVDGIAIGATERIQSDTKIFYVFSLVISLIFSGLFVLFGYLGNKKKKGAIITGIILYGLDAILCLVLGAYLDGLFHVWALVGLISGLVMLKNKKEDMAIPVLDPHKVGNDHYYDNLR</sequence>
<feature type="transmembrane region" description="Helical" evidence="1">
    <location>
        <begin position="83"/>
        <end position="105"/>
    </location>
</feature>
<keyword evidence="1" id="KW-1133">Transmembrane helix</keyword>
<organism evidence="2">
    <name type="scientific">bioreactor metagenome</name>
    <dbReference type="NCBI Taxonomy" id="1076179"/>
    <lineage>
        <taxon>unclassified sequences</taxon>
        <taxon>metagenomes</taxon>
        <taxon>ecological metagenomes</taxon>
    </lineage>
</organism>
<keyword evidence="1" id="KW-0812">Transmembrane</keyword>
<dbReference type="AlphaFoldDB" id="A0A644XE77"/>
<reference evidence="2" key="1">
    <citation type="submission" date="2019-08" db="EMBL/GenBank/DDBJ databases">
        <authorList>
            <person name="Kucharzyk K."/>
            <person name="Murdoch R.W."/>
            <person name="Higgins S."/>
            <person name="Loffler F."/>
        </authorList>
    </citation>
    <scope>NUCLEOTIDE SEQUENCE</scope>
</reference>